<dbReference type="InterPro" id="IPR056855">
    <property type="entry name" value="ATP-grasp_IQCH"/>
</dbReference>
<evidence type="ECO:0000259" key="2">
    <source>
        <dbReference type="Pfam" id="PF24923"/>
    </source>
</evidence>
<name>A0ABQ8FCB1_9FUNG</name>
<protein>
    <recommendedName>
        <fullName evidence="2">IQCH-like ATP-grasp domain-containing protein</fullName>
    </recommendedName>
</protein>
<dbReference type="EMBL" id="JAFCIX010000335">
    <property type="protein sequence ID" value="KAH6594371.1"/>
    <property type="molecule type" value="Genomic_DNA"/>
</dbReference>
<dbReference type="InterPro" id="IPR038752">
    <property type="entry name" value="IQCH"/>
</dbReference>
<feature type="domain" description="IQCH-like ATP-grasp" evidence="2">
    <location>
        <begin position="640"/>
        <end position="894"/>
    </location>
</feature>
<dbReference type="PANTHER" id="PTHR14465">
    <property type="entry name" value="IQ DOMAIN-CONTAINING PROTEIN H"/>
    <property type="match status" value="1"/>
</dbReference>
<sequence length="1263" mass="142982">MYTRYPNIETPQHRVEFEQCESRRPSAGSGSVSHVDLSSLVETGQPDMYSQKKILMPLNKGEMISLNTTRDLSPVVSLQTVNSIVHHSSKTVTTNQKTQNSAFQFIPSRIHTAHIQAYGVDFNFYESPKTFNHSPQSKDTLSGKTRELPIGRLKSARLSSYSGKPSNLRDISDTLSIGNAKKEDSIDFLLSCGQTTHGLFYKNCMGSLSETIVPVRRAITAPIDMERSSIFQPLTKLVMHTPRPKTTFQKPVHRDRPFQGLIGNIDLNKSILNKEAALSIFNRESKSDGDLMQAHITSVPTPCPSDSASMELPAIKHTKSLQKRQSELQTQSITSHRKFIISMGRVVHESEAYSHFLHIASGIFPETFVAYVIEKLEIFCTNHCVHQAECSFERIIATLSKPSVQLHITDMDLLDCFENYSEINKAMLTVGQRFKGKHACCVAATLIQSMWRMYTLRSKHIVFISKLHVAKRLVKMWRIRRHILNIRQSLKKHRLEKIQLHIKKHSKFCAEWKAIKETQRLVDALNKNLSVVYVTTLLPHEIDLFLKQVIGHTLDLDELIQSNRILLILLERPVHFSETVSLTTILMYNTSAIRKLSEFIKNKLAYIVPGVYAWPELELSLYLNVPVFGSFEGFQKLSHKRSAQRELVLKSGAASAPGANIFTDEMSLYTQIDTLLSDNPNIARWVLKMNTEMEGRGLAYFDVKDIYLEEQYLPEKDIVSFPGAARQSNSDYFQDSSIHSLKNALSRHIQFCRKDIWISWNHFMRSFLLHGGVIEACPPVSDPETDSVEYPIAHLVIDPDGVVNLLVTGSLLVLDQFKPWGSIFPQMSIPHHNLVSSIEKLAQECVSQGIIGHVTLEFVSWRLADMHDRTTWCTSVKPHFTENLSQAYYMLFISCCQAVHTDGKIYFDMNSTRHLILRYLNKVPFVDMDKVRKGSQMDHINSNIDYEARVGIYTTKVTHQNFEILTRQRFHSICLESGISFDFKCKVGTHIPLVESFEKQSYAMMCVNRSLETVLEVLLHNLVILARKFTGTVHVTSNFMKASHYLAKLLSNVRPFSYVHKPAIIKNLGQLSDLEIMLNKHLCLPVSRIVGISDDDLVKSSTIKLPQIEMSPETVTLLNTEIPSKALSGFYMDFGREKLEMPVKSSPRNATRVPLGLHMNEYLVIMEHFAGLDTGLTDPQIPNSTQRLSNKKWVKSSPQTAEDHLIADAAVVTAASAIAMEDQKTLPTTSETLVQADICTPMECSSESDGIDEQSTRSKIPKN</sequence>
<dbReference type="Pfam" id="PF24923">
    <property type="entry name" value="ATP-grasp_IQCH"/>
    <property type="match status" value="1"/>
</dbReference>
<evidence type="ECO:0000313" key="3">
    <source>
        <dbReference type="EMBL" id="KAH6594371.1"/>
    </source>
</evidence>
<gene>
    <name evidence="3" type="ORF">BASA50_006619</name>
</gene>
<evidence type="ECO:0000313" key="4">
    <source>
        <dbReference type="Proteomes" id="UP001648503"/>
    </source>
</evidence>
<dbReference type="Proteomes" id="UP001648503">
    <property type="component" value="Unassembled WGS sequence"/>
</dbReference>
<proteinExistence type="predicted"/>
<feature type="region of interest" description="Disordered" evidence="1">
    <location>
        <begin position="1243"/>
        <end position="1263"/>
    </location>
</feature>
<keyword evidence="4" id="KW-1185">Reference proteome</keyword>
<dbReference type="PANTHER" id="PTHR14465:SF0">
    <property type="entry name" value="IQ DOMAIN-CONTAINING PROTEIN H"/>
    <property type="match status" value="1"/>
</dbReference>
<comment type="caution">
    <text evidence="3">The sequence shown here is derived from an EMBL/GenBank/DDBJ whole genome shotgun (WGS) entry which is preliminary data.</text>
</comment>
<reference evidence="3 4" key="1">
    <citation type="submission" date="2021-02" db="EMBL/GenBank/DDBJ databases">
        <title>Variation within the Batrachochytrium salamandrivorans European outbreak.</title>
        <authorList>
            <person name="Kelly M."/>
            <person name="Pasmans F."/>
            <person name="Shea T.P."/>
            <person name="Munoz J.F."/>
            <person name="Carranza S."/>
            <person name="Cuomo C.A."/>
            <person name="Martel A."/>
        </authorList>
    </citation>
    <scope>NUCLEOTIDE SEQUENCE [LARGE SCALE GENOMIC DNA]</scope>
    <source>
        <strain evidence="3 4">AMFP18/2</strain>
    </source>
</reference>
<organism evidence="3 4">
    <name type="scientific">Batrachochytrium salamandrivorans</name>
    <dbReference type="NCBI Taxonomy" id="1357716"/>
    <lineage>
        <taxon>Eukaryota</taxon>
        <taxon>Fungi</taxon>
        <taxon>Fungi incertae sedis</taxon>
        <taxon>Chytridiomycota</taxon>
        <taxon>Chytridiomycota incertae sedis</taxon>
        <taxon>Chytridiomycetes</taxon>
        <taxon>Rhizophydiales</taxon>
        <taxon>Rhizophydiales incertae sedis</taxon>
        <taxon>Batrachochytrium</taxon>
    </lineage>
</organism>
<evidence type="ECO:0000256" key="1">
    <source>
        <dbReference type="SAM" id="MobiDB-lite"/>
    </source>
</evidence>
<accession>A0ABQ8FCB1</accession>